<dbReference type="InterPro" id="IPR000719">
    <property type="entry name" value="Prot_kinase_dom"/>
</dbReference>
<name>A0A834RBT5_SARSC</name>
<gene>
    <name evidence="4" type="ORF">SSS_8740</name>
</gene>
<evidence type="ECO:0000259" key="3">
    <source>
        <dbReference type="PROSITE" id="PS50011"/>
    </source>
</evidence>
<evidence type="ECO:0000256" key="1">
    <source>
        <dbReference type="ARBA" id="ARBA00038180"/>
    </source>
</evidence>
<keyword evidence="6" id="KW-1185">Reference proteome</keyword>
<feature type="region of interest" description="Disordered" evidence="2">
    <location>
        <begin position="653"/>
        <end position="706"/>
    </location>
</feature>
<feature type="compositionally biased region" description="Basic and acidic residues" evidence="2">
    <location>
        <begin position="100"/>
        <end position="120"/>
    </location>
</feature>
<dbReference type="Pfam" id="PF00069">
    <property type="entry name" value="Pkinase"/>
    <property type="match status" value="1"/>
</dbReference>
<feature type="region of interest" description="Disordered" evidence="2">
    <location>
        <begin position="81"/>
        <end position="158"/>
    </location>
</feature>
<dbReference type="GO" id="GO:0031434">
    <property type="term" value="F:mitogen-activated protein kinase kinase binding"/>
    <property type="evidence" value="ECO:0007669"/>
    <property type="project" value="TreeGrafter"/>
</dbReference>
<dbReference type="FunFam" id="1.10.510.10:FF:000153">
    <property type="entry name" value="Tribbles homolog 2"/>
    <property type="match status" value="1"/>
</dbReference>
<evidence type="ECO:0000313" key="6">
    <source>
        <dbReference type="Proteomes" id="UP000070412"/>
    </source>
</evidence>
<feature type="region of interest" description="Disordered" evidence="2">
    <location>
        <begin position="314"/>
        <end position="340"/>
    </location>
</feature>
<feature type="compositionally biased region" description="Low complexity" evidence="2">
    <location>
        <begin position="690"/>
        <end position="706"/>
    </location>
</feature>
<reference evidence="4" key="2">
    <citation type="submission" date="2020-01" db="EMBL/GenBank/DDBJ databases">
        <authorList>
            <person name="Korhonen P.K.K."/>
            <person name="Guangxu M.G."/>
            <person name="Wang T.W."/>
            <person name="Stroehlein A.J.S."/>
            <person name="Young N.D."/>
            <person name="Ang C.-S.A."/>
            <person name="Fernando D.W.F."/>
            <person name="Lu H.L."/>
            <person name="Taylor S.T."/>
            <person name="Ehtesham M.E.M."/>
            <person name="Najaraj S.H.N."/>
            <person name="Harsha G.H.G."/>
            <person name="Madugundu A.M."/>
            <person name="Renuse S.R."/>
            <person name="Holt D.H."/>
            <person name="Pandey A.P."/>
            <person name="Papenfuss A.P."/>
            <person name="Gasser R.B.G."/>
            <person name="Fischer K.F."/>
        </authorList>
    </citation>
    <scope>NUCLEOTIDE SEQUENCE</scope>
    <source>
        <strain evidence="4">SSS_KF_BRIS2020</strain>
    </source>
</reference>
<protein>
    <submittedName>
        <fullName evidence="4">Tribbles -like protein 2</fullName>
    </submittedName>
</protein>
<dbReference type="EMBL" id="WVUK01000055">
    <property type="protein sequence ID" value="KAF7493802.1"/>
    <property type="molecule type" value="Genomic_DNA"/>
</dbReference>
<feature type="domain" description="Protein kinase" evidence="3">
    <location>
        <begin position="322"/>
        <end position="623"/>
    </location>
</feature>
<reference evidence="5" key="3">
    <citation type="submission" date="2022-06" db="UniProtKB">
        <authorList>
            <consortium name="EnsemblMetazoa"/>
        </authorList>
    </citation>
    <scope>IDENTIFICATION</scope>
</reference>
<reference evidence="6" key="1">
    <citation type="journal article" date="2020" name="PLoS Negl. Trop. Dis.">
        <title>High-quality nuclear genome for Sarcoptes scabiei-A critical resource for a neglected parasite.</title>
        <authorList>
            <person name="Korhonen P.K."/>
            <person name="Gasser R.B."/>
            <person name="Ma G."/>
            <person name="Wang T."/>
            <person name="Stroehlein A.J."/>
            <person name="Young N.D."/>
            <person name="Ang C.S."/>
            <person name="Fernando D.D."/>
            <person name="Lu H.C."/>
            <person name="Taylor S."/>
            <person name="Reynolds S.L."/>
            <person name="Mofiz E."/>
            <person name="Najaraj S.H."/>
            <person name="Gowda H."/>
            <person name="Madugundu A."/>
            <person name="Renuse S."/>
            <person name="Holt D."/>
            <person name="Pandey A."/>
            <person name="Papenfuss A.T."/>
            <person name="Fischer K."/>
        </authorList>
    </citation>
    <scope>NUCLEOTIDE SEQUENCE [LARGE SCALE GENOMIC DNA]</scope>
</reference>
<dbReference type="EnsemblMetazoa" id="SSS_8740s_mrna">
    <property type="protein sequence ID" value="KAF7493802.1"/>
    <property type="gene ID" value="SSS_8740"/>
</dbReference>
<dbReference type="Gene3D" id="3.30.200.20">
    <property type="entry name" value="Phosphorylase Kinase, domain 1"/>
    <property type="match status" value="1"/>
</dbReference>
<dbReference type="InterPro" id="IPR024104">
    <property type="entry name" value="Tribbles/Ser_Thr_kinase_40"/>
</dbReference>
<feature type="compositionally biased region" description="Polar residues" evidence="2">
    <location>
        <begin position="653"/>
        <end position="684"/>
    </location>
</feature>
<feature type="compositionally biased region" description="Low complexity" evidence="2">
    <location>
        <begin position="222"/>
        <end position="240"/>
    </location>
</feature>
<feature type="region of interest" description="Disordered" evidence="2">
    <location>
        <begin position="222"/>
        <end position="246"/>
    </location>
</feature>
<dbReference type="PROSITE" id="PS50011">
    <property type="entry name" value="PROTEIN_KINASE_DOM"/>
    <property type="match status" value="1"/>
</dbReference>
<proteinExistence type="inferred from homology"/>
<feature type="compositionally biased region" description="Low complexity" evidence="2">
    <location>
        <begin position="325"/>
        <end position="340"/>
    </location>
</feature>
<comment type="similarity">
    <text evidence="1">Belongs to the protein kinase superfamily. CAMK Ser/Thr protein kinase family. Tribbles subfamily.</text>
</comment>
<dbReference type="GO" id="GO:0004672">
    <property type="term" value="F:protein kinase activity"/>
    <property type="evidence" value="ECO:0007669"/>
    <property type="project" value="InterPro"/>
</dbReference>
<organism evidence="4">
    <name type="scientific">Sarcoptes scabiei</name>
    <name type="common">Itch mite</name>
    <name type="synonym">Acarus scabiei</name>
    <dbReference type="NCBI Taxonomy" id="52283"/>
    <lineage>
        <taxon>Eukaryota</taxon>
        <taxon>Metazoa</taxon>
        <taxon>Ecdysozoa</taxon>
        <taxon>Arthropoda</taxon>
        <taxon>Chelicerata</taxon>
        <taxon>Arachnida</taxon>
        <taxon>Acari</taxon>
        <taxon>Acariformes</taxon>
        <taxon>Sarcoptiformes</taxon>
        <taxon>Astigmata</taxon>
        <taxon>Psoroptidia</taxon>
        <taxon>Sarcoptoidea</taxon>
        <taxon>Sarcoptidae</taxon>
        <taxon>Sarcoptinae</taxon>
        <taxon>Sarcoptes</taxon>
    </lineage>
</organism>
<evidence type="ECO:0000313" key="4">
    <source>
        <dbReference type="EMBL" id="KAF7493802.1"/>
    </source>
</evidence>
<dbReference type="GO" id="GO:0032436">
    <property type="term" value="P:positive regulation of proteasomal ubiquitin-dependent protein catabolic process"/>
    <property type="evidence" value="ECO:0007669"/>
    <property type="project" value="TreeGrafter"/>
</dbReference>
<accession>A0A834RBT5</accession>
<evidence type="ECO:0000313" key="5">
    <source>
        <dbReference type="EnsemblMetazoa" id="KAF7493802.1"/>
    </source>
</evidence>
<dbReference type="SMART" id="SM00220">
    <property type="entry name" value="S_TKc"/>
    <property type="match status" value="1"/>
</dbReference>
<dbReference type="GO" id="GO:0005524">
    <property type="term" value="F:ATP binding"/>
    <property type="evidence" value="ECO:0007669"/>
    <property type="project" value="InterPro"/>
</dbReference>
<dbReference type="InterPro" id="IPR011009">
    <property type="entry name" value="Kinase-like_dom_sf"/>
</dbReference>
<dbReference type="OrthoDB" id="410920at2759"/>
<feature type="compositionally biased region" description="Polar residues" evidence="2">
    <location>
        <begin position="137"/>
        <end position="154"/>
    </location>
</feature>
<dbReference type="AlphaFoldDB" id="A0A834RBT5"/>
<feature type="compositionally biased region" description="Basic and acidic residues" evidence="2">
    <location>
        <begin position="127"/>
        <end position="136"/>
    </location>
</feature>
<dbReference type="Proteomes" id="UP000070412">
    <property type="component" value="Unassembled WGS sequence"/>
</dbReference>
<dbReference type="GO" id="GO:0005634">
    <property type="term" value="C:nucleus"/>
    <property type="evidence" value="ECO:0007669"/>
    <property type="project" value="TreeGrafter"/>
</dbReference>
<dbReference type="PANTHER" id="PTHR22961:SF13">
    <property type="entry name" value="TRIBBLES"/>
    <property type="match status" value="1"/>
</dbReference>
<dbReference type="PANTHER" id="PTHR22961">
    <property type="entry name" value="SER/THR PROTEIN KINASE-TRB"/>
    <property type="match status" value="1"/>
</dbReference>
<dbReference type="SUPFAM" id="SSF56112">
    <property type="entry name" value="Protein kinase-like (PK-like)"/>
    <property type="match status" value="1"/>
</dbReference>
<evidence type="ECO:0000256" key="2">
    <source>
        <dbReference type="SAM" id="MobiDB-lite"/>
    </source>
</evidence>
<sequence>MISNKIEPTKSLNEQRPAFGEKPLVCLFDPHDKRIHSLRSNDVKDLIQIVTLPTNFVLKRIKNNHESKNQNQHQLNIGCGVSEPKIQSNSHPGDYDTSDEDKIVDKRTNGTANDPHEMNRKSNISRNSDDEIRLSNKSDIIGSSNTKHNTNIIQSDHPITKNNNSNMIANCGDINVNIDQNNYNQTSFHIVHNNNENKIDQRPFHSYRYCPVNRSMTNIHNSSEISASSSSSSTTTTTDTNDNRSYMSNLNSVSIVSSSSNNIDQSSDIIPLSSLNTSALVRTISNGSTFGPLPSWSLGQSNCSDLANRSCFQNNPDHSNHFKPSNESGSSSNSNNNQVVGQSSSLCANNNIGSILATTFPAQNYPPVKLNLPLIFGENFILTGQIEASNLYRCIEMRNKEEYWCRVVLSKTHHDFLAPHLRMNGNDGVNQVRKIIIGRLHTFIMFSPAFGDLHSFVRNKRRLRESEAIPLFRQIVQIVADCHRNGVIIRDLKLRKFIFSDKEKTLLKLEILEGASLFDNDDDTLMDKHGCPAYVSPEILLSTSFSGTAADCWGMGVILYTMLLGRYPFHDLNPSLVFSKIRRGVYYIPDSLSKHAKCLIRSLMHIDPSKRLTADDALEHMWFQSSQFSPSIMLKRNQFGQSSISTSASIMMQSLPQQRTSHQSLSNSGLTTSASMPSSLQGNSPAIVINQSNPTSNTSTNNSHGITNQQNISQAINGSNHGQNLISSAIPPSSLLRYQTSTPSHTCCINGLFVVTPNSNDQIVPDLKP</sequence>
<dbReference type="Gene3D" id="1.10.510.10">
    <property type="entry name" value="Transferase(Phosphotransferase) domain 1"/>
    <property type="match status" value="1"/>
</dbReference>